<dbReference type="Proteomes" id="UP000460157">
    <property type="component" value="Unassembled WGS sequence"/>
</dbReference>
<dbReference type="InterPro" id="IPR001789">
    <property type="entry name" value="Sig_transdc_resp-reg_receiver"/>
</dbReference>
<evidence type="ECO:0000256" key="5">
    <source>
        <dbReference type="PROSITE-ProRule" id="PRU00169"/>
    </source>
</evidence>
<dbReference type="InterPro" id="IPR011006">
    <property type="entry name" value="CheY-like_superfamily"/>
</dbReference>
<feature type="domain" description="HTH luxR-type" evidence="6">
    <location>
        <begin position="145"/>
        <end position="210"/>
    </location>
</feature>
<gene>
    <name evidence="8" type="ORF">GNZ21_08880</name>
</gene>
<evidence type="ECO:0000259" key="7">
    <source>
        <dbReference type="PROSITE" id="PS50110"/>
    </source>
</evidence>
<proteinExistence type="predicted"/>
<dbReference type="InterPro" id="IPR039420">
    <property type="entry name" value="WalR-like"/>
</dbReference>
<evidence type="ECO:0000256" key="2">
    <source>
        <dbReference type="ARBA" id="ARBA00023015"/>
    </source>
</evidence>
<dbReference type="SMART" id="SM00448">
    <property type="entry name" value="REC"/>
    <property type="match status" value="1"/>
</dbReference>
<keyword evidence="3" id="KW-0238">DNA-binding</keyword>
<evidence type="ECO:0000313" key="8">
    <source>
        <dbReference type="EMBL" id="MVT26465.1"/>
    </source>
</evidence>
<comment type="caution">
    <text evidence="8">The sequence shown here is derived from an EMBL/GenBank/DDBJ whole genome shotgun (WGS) entry which is preliminary data.</text>
</comment>
<dbReference type="PANTHER" id="PTHR43214:SF24">
    <property type="entry name" value="TRANSCRIPTIONAL REGULATORY PROTEIN NARL-RELATED"/>
    <property type="match status" value="1"/>
</dbReference>
<dbReference type="Pfam" id="PF00072">
    <property type="entry name" value="Response_reg"/>
    <property type="match status" value="1"/>
</dbReference>
<evidence type="ECO:0000256" key="3">
    <source>
        <dbReference type="ARBA" id="ARBA00023125"/>
    </source>
</evidence>
<dbReference type="Pfam" id="PF00196">
    <property type="entry name" value="GerE"/>
    <property type="match status" value="1"/>
</dbReference>
<dbReference type="RefSeq" id="WP_157323428.1">
    <property type="nucleotide sequence ID" value="NZ_BMFX01000025.1"/>
</dbReference>
<dbReference type="PROSITE" id="PS50110">
    <property type="entry name" value="RESPONSE_REGULATORY"/>
    <property type="match status" value="1"/>
</dbReference>
<evidence type="ECO:0000259" key="6">
    <source>
        <dbReference type="PROSITE" id="PS50043"/>
    </source>
</evidence>
<dbReference type="Gene3D" id="3.40.50.2300">
    <property type="match status" value="1"/>
</dbReference>
<dbReference type="SUPFAM" id="SSF52172">
    <property type="entry name" value="CheY-like"/>
    <property type="match status" value="1"/>
</dbReference>
<keyword evidence="1 5" id="KW-0597">Phosphoprotein</keyword>
<dbReference type="GO" id="GO:0003677">
    <property type="term" value="F:DNA binding"/>
    <property type="evidence" value="ECO:0007669"/>
    <property type="project" value="UniProtKB-KW"/>
</dbReference>
<dbReference type="EMBL" id="WRPM01000064">
    <property type="protein sequence ID" value="MVT26465.1"/>
    <property type="molecule type" value="Genomic_DNA"/>
</dbReference>
<dbReference type="SMART" id="SM00421">
    <property type="entry name" value="HTH_LUXR"/>
    <property type="match status" value="1"/>
</dbReference>
<reference evidence="8 9" key="1">
    <citation type="submission" date="2019-12" db="EMBL/GenBank/DDBJ databases">
        <title>Nesterenkonia muleiensis sp. nov., a novel actinobacterium isolated from sap of Populus euphratica.</title>
        <authorList>
            <person name="Wang R."/>
        </authorList>
    </citation>
    <scope>NUCLEOTIDE SEQUENCE [LARGE SCALE GENOMIC DNA]</scope>
    <source>
        <strain evidence="8 9">F10</strain>
    </source>
</reference>
<keyword evidence="9" id="KW-1185">Reference proteome</keyword>
<evidence type="ECO:0000313" key="9">
    <source>
        <dbReference type="Proteomes" id="UP000460157"/>
    </source>
</evidence>
<dbReference type="InterPro" id="IPR000792">
    <property type="entry name" value="Tscrpt_reg_LuxR_C"/>
</dbReference>
<protein>
    <submittedName>
        <fullName evidence="8">Response regulator</fullName>
    </submittedName>
</protein>
<keyword evidence="2" id="KW-0805">Transcription regulation</keyword>
<evidence type="ECO:0000256" key="4">
    <source>
        <dbReference type="ARBA" id="ARBA00023163"/>
    </source>
</evidence>
<dbReference type="GO" id="GO:0006355">
    <property type="term" value="P:regulation of DNA-templated transcription"/>
    <property type="evidence" value="ECO:0007669"/>
    <property type="project" value="InterPro"/>
</dbReference>
<organism evidence="8 9">
    <name type="scientific">Nesterenkonia alkaliphila</name>
    <dbReference type="NCBI Taxonomy" id="1463631"/>
    <lineage>
        <taxon>Bacteria</taxon>
        <taxon>Bacillati</taxon>
        <taxon>Actinomycetota</taxon>
        <taxon>Actinomycetes</taxon>
        <taxon>Micrococcales</taxon>
        <taxon>Micrococcaceae</taxon>
        <taxon>Nesterenkonia</taxon>
    </lineage>
</organism>
<dbReference type="PANTHER" id="PTHR43214">
    <property type="entry name" value="TWO-COMPONENT RESPONSE REGULATOR"/>
    <property type="match status" value="1"/>
</dbReference>
<dbReference type="CDD" id="cd06170">
    <property type="entry name" value="LuxR_C_like"/>
    <property type="match status" value="1"/>
</dbReference>
<evidence type="ECO:0000256" key="1">
    <source>
        <dbReference type="ARBA" id="ARBA00022553"/>
    </source>
</evidence>
<dbReference type="AlphaFoldDB" id="A0A7K1UJ09"/>
<dbReference type="SUPFAM" id="SSF46894">
    <property type="entry name" value="C-terminal effector domain of the bipartite response regulators"/>
    <property type="match status" value="1"/>
</dbReference>
<dbReference type="InterPro" id="IPR058245">
    <property type="entry name" value="NreC/VraR/RcsB-like_REC"/>
</dbReference>
<dbReference type="CDD" id="cd17535">
    <property type="entry name" value="REC_NarL-like"/>
    <property type="match status" value="1"/>
</dbReference>
<name>A0A7K1UJ09_9MICC</name>
<keyword evidence="4" id="KW-0804">Transcription</keyword>
<accession>A0A7K1UJ09</accession>
<dbReference type="InterPro" id="IPR016032">
    <property type="entry name" value="Sig_transdc_resp-reg_C-effctor"/>
</dbReference>
<dbReference type="OrthoDB" id="9808843at2"/>
<sequence length="212" mass="23014">MIRVLLTDDQHLVRAGLCALLENDPEIEVVGEASDGQQALELVQTLDPDVVLMDIRMPGMDGLAATRRIREDDAAPPVLILTTFDDDEEVTGALRAGAAGYLLKDTPGSRLREAVHAVAAGESQLSPQIMRKLMDRVAEEKPQPAAQSFSALTERELEVLTAIAQGRNNAEIAAEMYLSTATARTYVSRILTKLDARDRTELAIMAHRAGLV</sequence>
<dbReference type="PRINTS" id="PR00038">
    <property type="entry name" value="HTHLUXR"/>
</dbReference>
<feature type="modified residue" description="4-aspartylphosphate" evidence="5">
    <location>
        <position position="54"/>
    </location>
</feature>
<dbReference type="PROSITE" id="PS50043">
    <property type="entry name" value="HTH_LUXR_2"/>
    <property type="match status" value="1"/>
</dbReference>
<feature type="domain" description="Response regulatory" evidence="7">
    <location>
        <begin position="3"/>
        <end position="119"/>
    </location>
</feature>
<dbReference type="GO" id="GO:0000160">
    <property type="term" value="P:phosphorelay signal transduction system"/>
    <property type="evidence" value="ECO:0007669"/>
    <property type="project" value="InterPro"/>
</dbReference>